<evidence type="ECO:0000313" key="3">
    <source>
        <dbReference type="Proteomes" id="UP001589568"/>
    </source>
</evidence>
<feature type="transmembrane region" description="Helical" evidence="1">
    <location>
        <begin position="6"/>
        <end position="25"/>
    </location>
</feature>
<comment type="caution">
    <text evidence="2">The sequence shown here is derived from an EMBL/GenBank/DDBJ whole genome shotgun (WGS) entry which is preliminary data.</text>
</comment>
<keyword evidence="1" id="KW-1133">Transmembrane helix</keyword>
<gene>
    <name evidence="2" type="ORF">ACFFR3_37370</name>
</gene>
<evidence type="ECO:0000313" key="2">
    <source>
        <dbReference type="EMBL" id="MFB9475191.1"/>
    </source>
</evidence>
<reference evidence="2 3" key="1">
    <citation type="submission" date="2024-09" db="EMBL/GenBank/DDBJ databases">
        <authorList>
            <person name="Sun Q."/>
            <person name="Mori K."/>
        </authorList>
    </citation>
    <scope>NUCLEOTIDE SEQUENCE [LARGE SCALE GENOMIC DNA]</scope>
    <source>
        <strain evidence="2 3">JCM 3324</strain>
    </source>
</reference>
<keyword evidence="1" id="KW-0812">Transmembrane</keyword>
<dbReference type="EMBL" id="JBHMCF010000040">
    <property type="protein sequence ID" value="MFB9475191.1"/>
    <property type="molecule type" value="Genomic_DNA"/>
</dbReference>
<evidence type="ECO:0000256" key="1">
    <source>
        <dbReference type="SAM" id="Phobius"/>
    </source>
</evidence>
<sequence length="59" mass="6228">MLTPAWAVAFTVAAIALTVVLHASLHATATVVAIKVLSFVVPAAFTAWYPGHVRRVSAR</sequence>
<organism evidence="2 3">
    <name type="scientific">Nonomuraea salmonea</name>
    <dbReference type="NCBI Taxonomy" id="46181"/>
    <lineage>
        <taxon>Bacteria</taxon>
        <taxon>Bacillati</taxon>
        <taxon>Actinomycetota</taxon>
        <taxon>Actinomycetes</taxon>
        <taxon>Streptosporangiales</taxon>
        <taxon>Streptosporangiaceae</taxon>
        <taxon>Nonomuraea</taxon>
    </lineage>
</organism>
<feature type="transmembrane region" description="Helical" evidence="1">
    <location>
        <begin position="32"/>
        <end position="49"/>
    </location>
</feature>
<name>A0ABV5NYC7_9ACTN</name>
<dbReference type="RefSeq" id="WP_345392902.1">
    <property type="nucleotide sequence ID" value="NZ_BAAAXS010000001.1"/>
</dbReference>
<dbReference type="Proteomes" id="UP001589568">
    <property type="component" value="Unassembled WGS sequence"/>
</dbReference>
<protein>
    <submittedName>
        <fullName evidence="2">Uncharacterized protein</fullName>
    </submittedName>
</protein>
<proteinExistence type="predicted"/>
<accession>A0ABV5NYC7</accession>
<keyword evidence="3" id="KW-1185">Reference proteome</keyword>
<keyword evidence="1" id="KW-0472">Membrane</keyword>